<keyword evidence="3" id="KW-1185">Reference proteome</keyword>
<dbReference type="EMBL" id="BAABKM010000002">
    <property type="protein sequence ID" value="GAA4697216.1"/>
    <property type="molecule type" value="Genomic_DNA"/>
</dbReference>
<organism evidence="2 3">
    <name type="scientific">Nocardioides conyzicola</name>
    <dbReference type="NCBI Taxonomy" id="1651781"/>
    <lineage>
        <taxon>Bacteria</taxon>
        <taxon>Bacillati</taxon>
        <taxon>Actinomycetota</taxon>
        <taxon>Actinomycetes</taxon>
        <taxon>Propionibacteriales</taxon>
        <taxon>Nocardioidaceae</taxon>
        <taxon>Nocardioides</taxon>
    </lineage>
</organism>
<evidence type="ECO:0008006" key="4">
    <source>
        <dbReference type="Google" id="ProtNLM"/>
    </source>
</evidence>
<dbReference type="Proteomes" id="UP001499974">
    <property type="component" value="Unassembled WGS sequence"/>
</dbReference>
<feature type="transmembrane region" description="Helical" evidence="1">
    <location>
        <begin position="457"/>
        <end position="478"/>
    </location>
</feature>
<feature type="transmembrane region" description="Helical" evidence="1">
    <location>
        <begin position="839"/>
        <end position="860"/>
    </location>
</feature>
<keyword evidence="1" id="KW-0472">Membrane</keyword>
<reference evidence="3" key="1">
    <citation type="journal article" date="2019" name="Int. J. Syst. Evol. Microbiol.">
        <title>The Global Catalogue of Microorganisms (GCM) 10K type strain sequencing project: providing services to taxonomists for standard genome sequencing and annotation.</title>
        <authorList>
            <consortium name="The Broad Institute Genomics Platform"/>
            <consortium name="The Broad Institute Genome Sequencing Center for Infectious Disease"/>
            <person name="Wu L."/>
            <person name="Ma J."/>
        </authorList>
    </citation>
    <scope>NUCLEOTIDE SEQUENCE [LARGE SCALE GENOMIC DNA]</scope>
    <source>
        <strain evidence="3">JCM 18531</strain>
    </source>
</reference>
<feature type="transmembrane region" description="Helical" evidence="1">
    <location>
        <begin position="539"/>
        <end position="557"/>
    </location>
</feature>
<feature type="transmembrane region" description="Helical" evidence="1">
    <location>
        <begin position="490"/>
        <end position="511"/>
    </location>
</feature>
<keyword evidence="1" id="KW-0812">Transmembrane</keyword>
<feature type="transmembrane region" description="Helical" evidence="1">
    <location>
        <begin position="332"/>
        <end position="351"/>
    </location>
</feature>
<accession>A0ABP8WXH9</accession>
<protein>
    <recommendedName>
        <fullName evidence="4">FtsX-like permease family protein</fullName>
    </recommendedName>
</protein>
<proteinExistence type="predicted"/>
<gene>
    <name evidence="2" type="ORF">GCM10023349_11250</name>
</gene>
<name>A0ABP8WXH9_9ACTN</name>
<feature type="transmembrane region" description="Helical" evidence="1">
    <location>
        <begin position="372"/>
        <end position="401"/>
    </location>
</feature>
<feature type="transmembrane region" description="Helical" evidence="1">
    <location>
        <begin position="421"/>
        <end position="445"/>
    </location>
</feature>
<feature type="transmembrane region" description="Helical" evidence="1">
    <location>
        <begin position="880"/>
        <end position="900"/>
    </location>
</feature>
<keyword evidence="1" id="KW-1133">Transmembrane helix</keyword>
<sequence length="918" mass="94854">MTGVTPPTPRAARRGALWRAAPLRLVRTPGWMALVLVAVTLLVASFAAPPLFAATARSTALADGLRSAAGEPFGPDSGDLRVSWNGVIPAEGEQILDARMGALTGYGPPSLGASGAGQSRTRKAVAKVGAAVEPAALWYHDGAITALGGDEDAPGVWLEEGAARRLGLEVGDELRIGLQQTFLPEGGRLTKTVLAGTYEAASGSTLPVQLADADDADRWYLPADPDDPSAGTPLAIAGRGSFDRLIVATTEAPIYFADLRLDPDITPDQAATTVTQVQRLADDAYDQSQILARYLLDAEPGGAELQVASGLPDIVFDADHTADSARDQVRPYAVAGQVLAAALLVAGWVLLGRSRRREQLLASGLGLRPGEVALLAGLEVLLVCLLAVPAGIGLACLGVVAAGPPTDGALSVATSDVVTGVLAAAGALLLVAATAALAAAATDRVDRLSRLGRGRRAVPWTAALLAATVVVAAAVFTVDVSDRTSTPLTMAFPVLVAASVAVLVARGVAWLRARRPGRARPGSSRWLATRRTGTVMREVTSLTAVVAVALGLFAYALTVHRGIDEGVADKTAALSGAPTSIEVAEDFRGHKMKGLLTPPAAGTSIVWRRSVTLPPDFGDEPLMVVDPATFDGVADWGASGDLDTGRELLPRLDGKGHGLQVLLAGNTHYRAGDQGTLDFNSEFQIPFEVVGVVKAFPGSETETGDVTVIAGTRRFFHLAPRSVNPARPGATSDRAGAFSSWVWSQDPPAQLRAALTDAQVSTDGTVVTGTEEAISSGLVASTWAAGYVLALGVVMLVLALAGALVLALRLADRDTVSDVLLARMGWSSRELARARAWEVGYAVATAVLAAVLAGAGLVLAPTIIDAVATIPPLTRPRPGVADLVLLLVVLVVTVLLAWILGARRARRRVPAEVLRAGG</sequence>
<evidence type="ECO:0000313" key="3">
    <source>
        <dbReference type="Proteomes" id="UP001499974"/>
    </source>
</evidence>
<evidence type="ECO:0000256" key="1">
    <source>
        <dbReference type="SAM" id="Phobius"/>
    </source>
</evidence>
<feature type="transmembrane region" description="Helical" evidence="1">
    <location>
        <begin position="784"/>
        <end position="808"/>
    </location>
</feature>
<evidence type="ECO:0000313" key="2">
    <source>
        <dbReference type="EMBL" id="GAA4697216.1"/>
    </source>
</evidence>
<comment type="caution">
    <text evidence="2">The sequence shown here is derived from an EMBL/GenBank/DDBJ whole genome shotgun (WGS) entry which is preliminary data.</text>
</comment>